<dbReference type="Gene3D" id="1.20.1150.12">
    <property type="entry name" value="Endoplasmic reticulum resident protein 29, C-terminal domain"/>
    <property type="match status" value="1"/>
</dbReference>
<keyword evidence="5" id="KW-0677">Repeat</keyword>
<dbReference type="Pfam" id="PF07749">
    <property type="entry name" value="ERp29"/>
    <property type="match status" value="1"/>
</dbReference>
<evidence type="ECO:0000256" key="7">
    <source>
        <dbReference type="ARBA" id="ARBA00023235"/>
    </source>
</evidence>
<dbReference type="RefSeq" id="XP_007880472.1">
    <property type="nucleotide sequence ID" value="XM_007882281.1"/>
</dbReference>
<dbReference type="GO" id="GO:0005783">
    <property type="term" value="C:endoplasmic reticulum"/>
    <property type="evidence" value="ECO:0007669"/>
    <property type="project" value="InterPro"/>
</dbReference>
<evidence type="ECO:0000256" key="5">
    <source>
        <dbReference type="ARBA" id="ARBA00022737"/>
    </source>
</evidence>
<keyword evidence="7" id="KW-0413">Isomerase</keyword>
<dbReference type="Pfam" id="PF00085">
    <property type="entry name" value="Thioredoxin"/>
    <property type="match status" value="2"/>
</dbReference>
<dbReference type="CDD" id="cd00238">
    <property type="entry name" value="ERp29c"/>
    <property type="match status" value="1"/>
</dbReference>
<dbReference type="SUPFAM" id="SSF47933">
    <property type="entry name" value="ERP29 C domain-like"/>
    <property type="match status" value="1"/>
</dbReference>
<evidence type="ECO:0000259" key="11">
    <source>
        <dbReference type="PROSITE" id="PS51352"/>
    </source>
</evidence>
<sequence length="410" mass="44502">MVYLGLPAVRLAAVAAILASAASVVAAASNVRDLTKTKDFDSTVGGAQGVLVEYFAPWCGHCKNLAPTYEKVADAFASKSDSVVIAKVDGDKNRDLSQRAGVKGFPTLKWYPPHSKDGEAYASGRDLDSIVKFVTEKSGAASNIKPPPPPPPPTALQLTSSNFDEIVLNPNNDALVEFYAPWCGHCKALHPTYQEVATDFAGDESCVVAQFNADEEAHKAIAQRYGISSFPTILFFPKGENKQPEPYNQGRSQDDFLKYLNNKCSTARLKGGSLSDLAGRMPSLDGIAARWYTSPADGRSTLYQELVSFIESMKGSDKSSPEKEAAASYYVRVMDKAGENAKFIEKETKRLAAILKKYADGTSKLTRQKVDEIKRKHNVLSAFTNERIAAVANKKLEDAKKEAASAKDEL</sequence>
<dbReference type="OrthoDB" id="10264505at2759"/>
<evidence type="ECO:0000256" key="2">
    <source>
        <dbReference type="ARBA" id="ARBA00006347"/>
    </source>
</evidence>
<dbReference type="PROSITE" id="PS51352">
    <property type="entry name" value="THIOREDOXIN_2"/>
    <property type="match status" value="2"/>
</dbReference>
<accession>A0A061H6I5</accession>
<dbReference type="GeneID" id="19318853"/>
<feature type="domain" description="Thioredoxin" evidence="11">
    <location>
        <begin position="15"/>
        <end position="139"/>
    </location>
</feature>
<dbReference type="NCBIfam" id="TIGR01126">
    <property type="entry name" value="pdi_dom"/>
    <property type="match status" value="2"/>
</dbReference>
<evidence type="ECO:0000256" key="6">
    <source>
        <dbReference type="ARBA" id="ARBA00023157"/>
    </source>
</evidence>
<feature type="signal peptide" evidence="10">
    <location>
        <begin position="1"/>
        <end position="27"/>
    </location>
</feature>
<dbReference type="eggNOG" id="KOG0191">
    <property type="taxonomic scope" value="Eukaryota"/>
</dbReference>
<evidence type="ECO:0000256" key="9">
    <source>
        <dbReference type="RuleBase" id="RU004208"/>
    </source>
</evidence>
<keyword evidence="4 10" id="KW-0732">Signal</keyword>
<dbReference type="InterPro" id="IPR011679">
    <property type="entry name" value="ERp29_C"/>
</dbReference>
<dbReference type="InterPro" id="IPR051063">
    <property type="entry name" value="PDI"/>
</dbReference>
<evidence type="ECO:0000313" key="13">
    <source>
        <dbReference type="Proteomes" id="UP000053664"/>
    </source>
</evidence>
<dbReference type="KEGG" id="pfp:PFL1_04753"/>
<dbReference type="HOGENOM" id="CLU_038617_1_1_1"/>
<dbReference type="CDD" id="cd02998">
    <property type="entry name" value="PDI_a_ERp38"/>
    <property type="match status" value="2"/>
</dbReference>
<protein>
    <recommendedName>
        <fullName evidence="3">protein disulfide-isomerase</fullName>
        <ecNumber evidence="3">5.3.4.1</ecNumber>
    </recommendedName>
</protein>
<dbReference type="GO" id="GO:0006457">
    <property type="term" value="P:protein folding"/>
    <property type="evidence" value="ECO:0007669"/>
    <property type="project" value="TreeGrafter"/>
</dbReference>
<dbReference type="AlphaFoldDB" id="A0A061H6I5"/>
<comment type="similarity">
    <text evidence="2 9">Belongs to the protein disulfide isomerase family.</text>
</comment>
<evidence type="ECO:0000256" key="8">
    <source>
        <dbReference type="ARBA" id="ARBA00023284"/>
    </source>
</evidence>
<dbReference type="PROSITE" id="PS00194">
    <property type="entry name" value="THIOREDOXIN_1"/>
    <property type="match status" value="2"/>
</dbReference>
<dbReference type="PANTHER" id="PTHR45672:SF11">
    <property type="entry name" value="PROTEIN DISULFIDE-ISOMERASE C17H9.14C"/>
    <property type="match status" value="1"/>
</dbReference>
<dbReference type="SUPFAM" id="SSF52833">
    <property type="entry name" value="Thioredoxin-like"/>
    <property type="match status" value="2"/>
</dbReference>
<feature type="domain" description="Thioredoxin" evidence="11">
    <location>
        <begin position="145"/>
        <end position="265"/>
    </location>
</feature>
<evidence type="ECO:0000256" key="4">
    <source>
        <dbReference type="ARBA" id="ARBA00022729"/>
    </source>
</evidence>
<evidence type="ECO:0000256" key="10">
    <source>
        <dbReference type="SAM" id="SignalP"/>
    </source>
</evidence>
<dbReference type="InterPro" id="IPR017937">
    <property type="entry name" value="Thioredoxin_CS"/>
</dbReference>
<gene>
    <name evidence="12" type="ORF">PFL1_04753</name>
</gene>
<dbReference type="Gene3D" id="3.40.30.10">
    <property type="entry name" value="Glutaredoxin"/>
    <property type="match status" value="2"/>
</dbReference>
<dbReference type="PANTHER" id="PTHR45672">
    <property type="entry name" value="PROTEIN DISULFIDE-ISOMERASE C17H9.14C-RELATED"/>
    <property type="match status" value="1"/>
</dbReference>
<proteinExistence type="inferred from homology"/>
<dbReference type="Proteomes" id="UP000053664">
    <property type="component" value="Unassembled WGS sequence"/>
</dbReference>
<comment type="catalytic activity">
    <reaction evidence="1">
        <text>Catalyzes the rearrangement of -S-S- bonds in proteins.</text>
        <dbReference type="EC" id="5.3.4.1"/>
    </reaction>
</comment>
<dbReference type="EMBL" id="KE361638">
    <property type="protein sequence ID" value="EPQ27615.1"/>
    <property type="molecule type" value="Genomic_DNA"/>
</dbReference>
<dbReference type="InterPro" id="IPR036356">
    <property type="entry name" value="ERp29_C_sf"/>
</dbReference>
<dbReference type="InterPro" id="IPR005788">
    <property type="entry name" value="PDI_thioredoxin-like_dom"/>
</dbReference>
<reference evidence="12 13" key="1">
    <citation type="journal article" date="2013" name="Plant Cell">
        <title>The transition from a phytopathogenic smut ancestor to an anamorphic biocontrol agent deciphered by comparative whole-genome analysis.</title>
        <authorList>
            <person name="Lefebvre F."/>
            <person name="Joly D.L."/>
            <person name="Labbe C."/>
            <person name="Teichmann B."/>
            <person name="Linning R."/>
            <person name="Belzile F."/>
            <person name="Bakkeren G."/>
            <person name="Belanger R.R."/>
        </authorList>
    </citation>
    <scope>NUCLEOTIDE SEQUENCE [LARGE SCALE GENOMIC DNA]</scope>
    <source>
        <strain evidence="12 13">PF-1</strain>
    </source>
</reference>
<keyword evidence="6" id="KW-1015">Disulfide bond</keyword>
<name>A0A061H6I5_9BASI</name>
<dbReference type="InterPro" id="IPR013766">
    <property type="entry name" value="Thioredoxin_domain"/>
</dbReference>
<evidence type="ECO:0000256" key="1">
    <source>
        <dbReference type="ARBA" id="ARBA00001182"/>
    </source>
</evidence>
<evidence type="ECO:0000256" key="3">
    <source>
        <dbReference type="ARBA" id="ARBA00012723"/>
    </source>
</evidence>
<dbReference type="EC" id="5.3.4.1" evidence="3"/>
<dbReference type="InterPro" id="IPR036249">
    <property type="entry name" value="Thioredoxin-like_sf"/>
</dbReference>
<keyword evidence="8" id="KW-0676">Redox-active center</keyword>
<feature type="chain" id="PRO_5001603376" description="protein disulfide-isomerase" evidence="10">
    <location>
        <begin position="28"/>
        <end position="410"/>
    </location>
</feature>
<evidence type="ECO:0000313" key="12">
    <source>
        <dbReference type="EMBL" id="EPQ27615.1"/>
    </source>
</evidence>
<dbReference type="PRINTS" id="PR00421">
    <property type="entry name" value="THIOREDOXIN"/>
</dbReference>
<organism evidence="12 13">
    <name type="scientific">Pseudozyma flocculosa PF-1</name>
    <dbReference type="NCBI Taxonomy" id="1277687"/>
    <lineage>
        <taxon>Eukaryota</taxon>
        <taxon>Fungi</taxon>
        <taxon>Dikarya</taxon>
        <taxon>Basidiomycota</taxon>
        <taxon>Ustilaginomycotina</taxon>
        <taxon>Ustilaginomycetes</taxon>
        <taxon>Ustilaginales</taxon>
        <taxon>Ustilaginaceae</taxon>
        <taxon>Pseudozyma</taxon>
    </lineage>
</organism>
<dbReference type="GO" id="GO:0003756">
    <property type="term" value="F:protein disulfide isomerase activity"/>
    <property type="evidence" value="ECO:0007669"/>
    <property type="project" value="UniProtKB-EC"/>
</dbReference>